<evidence type="ECO:0000256" key="1">
    <source>
        <dbReference type="ARBA" id="ARBA00006668"/>
    </source>
</evidence>
<dbReference type="HAMAP" id="MF_00385">
    <property type="entry name" value="Ribosomal_bS16"/>
    <property type="match status" value="1"/>
</dbReference>
<feature type="region of interest" description="Disordered" evidence="4">
    <location>
        <begin position="81"/>
        <end position="102"/>
    </location>
</feature>
<keyword evidence="2" id="KW-0689">Ribosomal protein</keyword>
<gene>
    <name evidence="5" type="ORF">K7432_006360</name>
</gene>
<feature type="compositionally biased region" description="Polar residues" evidence="4">
    <location>
        <begin position="93"/>
        <end position="102"/>
    </location>
</feature>
<sequence>MVVRIRLTRLGRKNLPFYHLVVANAKSPRDRRHLEQIGTYNPLPDTEGIKHVSMNMERVKYWLSVGAQPSDTVQKLLSKAGIIPTKPRPAPKNSGTSGKVKN</sequence>
<dbReference type="PANTHER" id="PTHR12919:SF20">
    <property type="entry name" value="SMALL RIBOSOMAL SUBUNIT PROTEIN BS16M"/>
    <property type="match status" value="1"/>
</dbReference>
<evidence type="ECO:0000313" key="6">
    <source>
        <dbReference type="Proteomes" id="UP001479436"/>
    </source>
</evidence>
<evidence type="ECO:0000313" key="5">
    <source>
        <dbReference type="EMBL" id="KAK9717245.1"/>
    </source>
</evidence>
<evidence type="ECO:0008006" key="7">
    <source>
        <dbReference type="Google" id="ProtNLM"/>
    </source>
</evidence>
<dbReference type="Pfam" id="PF00886">
    <property type="entry name" value="Ribosomal_S16"/>
    <property type="match status" value="1"/>
</dbReference>
<dbReference type="SUPFAM" id="SSF54565">
    <property type="entry name" value="Ribosomal protein S16"/>
    <property type="match status" value="1"/>
</dbReference>
<keyword evidence="3" id="KW-0687">Ribonucleoprotein</keyword>
<evidence type="ECO:0000256" key="2">
    <source>
        <dbReference type="ARBA" id="ARBA00022980"/>
    </source>
</evidence>
<comment type="caution">
    <text evidence="5">The sequence shown here is derived from an EMBL/GenBank/DDBJ whole genome shotgun (WGS) entry which is preliminary data.</text>
</comment>
<dbReference type="Proteomes" id="UP001479436">
    <property type="component" value="Unassembled WGS sequence"/>
</dbReference>
<name>A0ABR2W254_9FUNG</name>
<dbReference type="PANTHER" id="PTHR12919">
    <property type="entry name" value="30S RIBOSOMAL PROTEIN S16"/>
    <property type="match status" value="1"/>
</dbReference>
<dbReference type="InterPro" id="IPR023803">
    <property type="entry name" value="Ribosomal_bS16_dom_sf"/>
</dbReference>
<comment type="similarity">
    <text evidence="1">Belongs to the bacterial ribosomal protein bS16 family.</text>
</comment>
<proteinExistence type="inferred from homology"/>
<dbReference type="NCBIfam" id="TIGR00002">
    <property type="entry name" value="S16"/>
    <property type="match status" value="1"/>
</dbReference>
<dbReference type="InterPro" id="IPR000307">
    <property type="entry name" value="Ribosomal_bS16"/>
</dbReference>
<dbReference type="EMBL" id="JASJQH010007153">
    <property type="protein sequence ID" value="KAK9717245.1"/>
    <property type="molecule type" value="Genomic_DNA"/>
</dbReference>
<dbReference type="InterPro" id="IPR020592">
    <property type="entry name" value="Ribosomal_bS16_CS"/>
</dbReference>
<evidence type="ECO:0000256" key="3">
    <source>
        <dbReference type="ARBA" id="ARBA00023274"/>
    </source>
</evidence>
<accession>A0ABR2W254</accession>
<organism evidence="5 6">
    <name type="scientific">Basidiobolus ranarum</name>
    <dbReference type="NCBI Taxonomy" id="34480"/>
    <lineage>
        <taxon>Eukaryota</taxon>
        <taxon>Fungi</taxon>
        <taxon>Fungi incertae sedis</taxon>
        <taxon>Zoopagomycota</taxon>
        <taxon>Entomophthoromycotina</taxon>
        <taxon>Basidiobolomycetes</taxon>
        <taxon>Basidiobolales</taxon>
        <taxon>Basidiobolaceae</taxon>
        <taxon>Basidiobolus</taxon>
    </lineage>
</organism>
<protein>
    <recommendedName>
        <fullName evidence="7">30S ribosomal protein S16, chloroplastic</fullName>
    </recommendedName>
</protein>
<keyword evidence="6" id="KW-1185">Reference proteome</keyword>
<reference evidence="5 6" key="1">
    <citation type="submission" date="2023-04" db="EMBL/GenBank/DDBJ databases">
        <title>Genome of Basidiobolus ranarum AG-B5.</title>
        <authorList>
            <person name="Stajich J.E."/>
            <person name="Carter-House D."/>
            <person name="Gryganskyi A."/>
        </authorList>
    </citation>
    <scope>NUCLEOTIDE SEQUENCE [LARGE SCALE GENOMIC DNA]</scope>
    <source>
        <strain evidence="5 6">AG-B5</strain>
    </source>
</reference>
<dbReference type="PROSITE" id="PS00732">
    <property type="entry name" value="RIBOSOMAL_S16"/>
    <property type="match status" value="1"/>
</dbReference>
<evidence type="ECO:0000256" key="4">
    <source>
        <dbReference type="SAM" id="MobiDB-lite"/>
    </source>
</evidence>
<dbReference type="Gene3D" id="3.30.1320.10">
    <property type="match status" value="1"/>
</dbReference>